<dbReference type="Pfam" id="PF00246">
    <property type="entry name" value="Peptidase_M14"/>
    <property type="match status" value="1"/>
</dbReference>
<dbReference type="CDD" id="cd06905">
    <property type="entry name" value="M14-like"/>
    <property type="match status" value="1"/>
</dbReference>
<keyword evidence="10" id="KW-1185">Reference proteome</keyword>
<dbReference type="EMBL" id="SKBU01000003">
    <property type="protein sequence ID" value="TCJ20490.1"/>
    <property type="molecule type" value="Genomic_DNA"/>
</dbReference>
<evidence type="ECO:0000256" key="1">
    <source>
        <dbReference type="ARBA" id="ARBA00001947"/>
    </source>
</evidence>
<keyword evidence="3" id="KW-0645">Protease</keyword>
<reference evidence="9 10" key="1">
    <citation type="submission" date="2019-03" db="EMBL/GenBank/DDBJ databases">
        <title>Whole genome sequence of a novel Rubrobacter taiwanensis strain, isolated from Yellowstone National Park.</title>
        <authorList>
            <person name="Freed S."/>
            <person name="Ramaley R.F."/>
            <person name="Kyndt J.A."/>
        </authorList>
    </citation>
    <scope>NUCLEOTIDE SEQUENCE [LARGE SCALE GENOMIC DNA]</scope>
    <source>
        <strain evidence="9 10">Yellowstone</strain>
    </source>
</reference>
<evidence type="ECO:0000259" key="8">
    <source>
        <dbReference type="PROSITE" id="PS52035"/>
    </source>
</evidence>
<evidence type="ECO:0000256" key="2">
    <source>
        <dbReference type="ARBA" id="ARBA00005988"/>
    </source>
</evidence>
<gene>
    <name evidence="9" type="ORF">E0L93_01310</name>
</gene>
<keyword evidence="5" id="KW-0862">Zinc</keyword>
<dbReference type="Gene3D" id="3.40.630.10">
    <property type="entry name" value="Zn peptidases"/>
    <property type="match status" value="1"/>
</dbReference>
<dbReference type="Proteomes" id="UP000295244">
    <property type="component" value="Unassembled WGS sequence"/>
</dbReference>
<dbReference type="GO" id="GO:0004181">
    <property type="term" value="F:metallocarboxypeptidase activity"/>
    <property type="evidence" value="ECO:0007669"/>
    <property type="project" value="InterPro"/>
</dbReference>
<keyword evidence="9" id="KW-0121">Carboxypeptidase</keyword>
<dbReference type="GO" id="GO:0008270">
    <property type="term" value="F:zinc ion binding"/>
    <property type="evidence" value="ECO:0007669"/>
    <property type="project" value="InterPro"/>
</dbReference>
<dbReference type="GO" id="GO:0006508">
    <property type="term" value="P:proteolysis"/>
    <property type="evidence" value="ECO:0007669"/>
    <property type="project" value="UniProtKB-KW"/>
</dbReference>
<dbReference type="GO" id="GO:0005615">
    <property type="term" value="C:extracellular space"/>
    <property type="evidence" value="ECO:0007669"/>
    <property type="project" value="TreeGrafter"/>
</dbReference>
<evidence type="ECO:0000256" key="5">
    <source>
        <dbReference type="ARBA" id="ARBA00022833"/>
    </source>
</evidence>
<dbReference type="SUPFAM" id="SSF53187">
    <property type="entry name" value="Zn-dependent exopeptidases"/>
    <property type="match status" value="1"/>
</dbReference>
<feature type="domain" description="Peptidase M14" evidence="8">
    <location>
        <begin position="23"/>
        <end position="377"/>
    </location>
</feature>
<comment type="caution">
    <text evidence="9">The sequence shown here is derived from an EMBL/GenBank/DDBJ whole genome shotgun (WGS) entry which is preliminary data.</text>
</comment>
<dbReference type="SMART" id="SM00631">
    <property type="entry name" value="Zn_pept"/>
    <property type="match status" value="1"/>
</dbReference>
<accession>A0A4R1BRW3</accession>
<organism evidence="9 10">
    <name type="scientific">Rubrobacter taiwanensis</name>
    <dbReference type="NCBI Taxonomy" id="185139"/>
    <lineage>
        <taxon>Bacteria</taxon>
        <taxon>Bacillati</taxon>
        <taxon>Actinomycetota</taxon>
        <taxon>Rubrobacteria</taxon>
        <taxon>Rubrobacterales</taxon>
        <taxon>Rubrobacteraceae</taxon>
        <taxon>Rubrobacter</taxon>
    </lineage>
</organism>
<evidence type="ECO:0000313" key="9">
    <source>
        <dbReference type="EMBL" id="TCJ20490.1"/>
    </source>
</evidence>
<comment type="similarity">
    <text evidence="2 7">Belongs to the peptidase M14 family.</text>
</comment>
<evidence type="ECO:0000313" key="10">
    <source>
        <dbReference type="Proteomes" id="UP000295244"/>
    </source>
</evidence>
<evidence type="ECO:0000256" key="6">
    <source>
        <dbReference type="ARBA" id="ARBA00023049"/>
    </source>
</evidence>
<dbReference type="PANTHER" id="PTHR11705">
    <property type="entry name" value="PROTEASE FAMILY M14 CARBOXYPEPTIDASE A,B"/>
    <property type="match status" value="1"/>
</dbReference>
<evidence type="ECO:0000256" key="7">
    <source>
        <dbReference type="PROSITE-ProRule" id="PRU01379"/>
    </source>
</evidence>
<feature type="active site" description="Proton donor/acceptor" evidence="7">
    <location>
        <position position="354"/>
    </location>
</feature>
<dbReference type="AlphaFoldDB" id="A0A4R1BRW3"/>
<comment type="cofactor">
    <cofactor evidence="1">
        <name>Zn(2+)</name>
        <dbReference type="ChEBI" id="CHEBI:29105"/>
    </cofactor>
</comment>
<dbReference type="InterPro" id="IPR000834">
    <property type="entry name" value="Peptidase_M14"/>
</dbReference>
<dbReference type="OrthoDB" id="5240362at2"/>
<keyword evidence="6" id="KW-0482">Metalloprotease</keyword>
<proteinExistence type="inferred from homology"/>
<evidence type="ECO:0000256" key="3">
    <source>
        <dbReference type="ARBA" id="ARBA00022670"/>
    </source>
</evidence>
<dbReference type="PANTHER" id="PTHR11705:SF143">
    <property type="entry name" value="SLL0236 PROTEIN"/>
    <property type="match status" value="1"/>
</dbReference>
<evidence type="ECO:0000256" key="4">
    <source>
        <dbReference type="ARBA" id="ARBA00022801"/>
    </source>
</evidence>
<keyword evidence="4" id="KW-0378">Hydrolase</keyword>
<name>A0A4R1BRW3_9ACTN</name>
<dbReference type="PROSITE" id="PS52035">
    <property type="entry name" value="PEPTIDASE_M14"/>
    <property type="match status" value="1"/>
</dbReference>
<protein>
    <submittedName>
        <fullName evidence="9">Carboxypeptidase</fullName>
    </submittedName>
</protein>
<dbReference type="PRINTS" id="PR00765">
    <property type="entry name" value="CRBOXYPTASEA"/>
</dbReference>
<sequence>MAYWYLAPARKSEGGNLRLSYDRYLRYEELGAALHGLAREYPELCRVYSIGKSYEGRELWLAEVTNSATGPAEEKPAFWVDGNTHAGEVTGSMAALYLVDYLLSGYGEEERVTRLLDQKAFYVLPRLSPDGAERYLTTPHTLRATVRPWPYEEEEPGLHADDVDGDGEILQMRVEDENGEWKVSEHDDRLMIPRGPDEFGGTYYRLYREGYLRDYDGFEIKIARPLHGLDMNRQYPYAWEGEERQEGAGPYPLSEPEARAQVEFILKRKNVFGVHTYHTFSGVLLRPHSDKPDEKMPEQDLGAYRAIGERGREITGYPPLSVYHDFRYSRDRAITGTFDDWAYEGYGVLAWTIELWSMAERAGVEIRDYIEFFRNPKEEDGLRLLRWNDAELGGKGFVRWREFEHPQLGRVEIGGWRPKYTFQNPPPHLLEEECRKVALFSVSHAAAGPHLEAELHVRELGAGLRRVELRVENAGYLPTNVTQLALERNLVRELEAEITLPAGAGLESGEPVTKLGHLAGRSALDGGAWRSPGFFAGRPSDYRRRAVWVVRGPGKIGAEVRSERAGTLRLEAE</sequence>